<dbReference type="HAMAP" id="MF_00227">
    <property type="entry name" value="RNase_P"/>
    <property type="match status" value="1"/>
</dbReference>
<evidence type="ECO:0000256" key="7">
    <source>
        <dbReference type="NCBIfam" id="TIGR00188"/>
    </source>
</evidence>
<keyword evidence="3 6" id="KW-0255">Endonuclease</keyword>
<dbReference type="GO" id="GO:0030677">
    <property type="term" value="C:ribonuclease P complex"/>
    <property type="evidence" value="ECO:0007669"/>
    <property type="project" value="TreeGrafter"/>
</dbReference>
<gene>
    <name evidence="6 8" type="primary">rnpA</name>
    <name evidence="8" type="ORF">JIN78_00265</name>
</gene>
<evidence type="ECO:0000256" key="6">
    <source>
        <dbReference type="HAMAP-Rule" id="MF_00227"/>
    </source>
</evidence>
<proteinExistence type="inferred from homology"/>
<comment type="catalytic activity">
    <reaction evidence="6">
        <text>Endonucleolytic cleavage of RNA, removing 5'-extranucleotides from tRNA precursor.</text>
        <dbReference type="EC" id="3.1.26.5"/>
    </reaction>
</comment>
<accession>A0A934RQ46</accession>
<dbReference type="PANTHER" id="PTHR33992:SF1">
    <property type="entry name" value="RIBONUCLEASE P PROTEIN COMPONENT"/>
    <property type="match status" value="1"/>
</dbReference>
<comment type="subunit">
    <text evidence="6">Consists of a catalytic RNA component (M1 or rnpB) and a protein subunit.</text>
</comment>
<dbReference type="EMBL" id="JAENIO010000001">
    <property type="protein sequence ID" value="MBK1832476.1"/>
    <property type="molecule type" value="Genomic_DNA"/>
</dbReference>
<reference evidence="8" key="1">
    <citation type="submission" date="2021-01" db="EMBL/GenBank/DDBJ databases">
        <title>Modified the classification status of verrucomicrobia.</title>
        <authorList>
            <person name="Feng X."/>
        </authorList>
    </citation>
    <scope>NUCLEOTIDE SEQUENCE</scope>
    <source>
        <strain evidence="8">KCTC 12986</strain>
    </source>
</reference>
<name>A0A934RQ46_9BACT</name>
<keyword evidence="2 6" id="KW-0540">Nuclease</keyword>
<dbReference type="GO" id="GO:0004526">
    <property type="term" value="F:ribonuclease P activity"/>
    <property type="evidence" value="ECO:0007669"/>
    <property type="project" value="UniProtKB-UniRule"/>
</dbReference>
<keyword evidence="9" id="KW-1185">Reference proteome</keyword>
<organism evidence="8 9">
    <name type="scientific">Roseibacillus ishigakijimensis</name>
    <dbReference type="NCBI Taxonomy" id="454146"/>
    <lineage>
        <taxon>Bacteria</taxon>
        <taxon>Pseudomonadati</taxon>
        <taxon>Verrucomicrobiota</taxon>
        <taxon>Verrucomicrobiia</taxon>
        <taxon>Verrucomicrobiales</taxon>
        <taxon>Verrucomicrobiaceae</taxon>
        <taxon>Roseibacillus</taxon>
    </lineage>
</organism>
<evidence type="ECO:0000256" key="1">
    <source>
        <dbReference type="ARBA" id="ARBA00022694"/>
    </source>
</evidence>
<protein>
    <recommendedName>
        <fullName evidence="6 7">Ribonuclease P protein component</fullName>
        <shortName evidence="6">RNase P protein</shortName>
        <shortName evidence="6">RNaseP protein</shortName>
        <ecNumber evidence="6 7">3.1.26.5</ecNumber>
    </recommendedName>
    <alternativeName>
        <fullName evidence="6">Protein C5</fullName>
    </alternativeName>
</protein>
<evidence type="ECO:0000256" key="3">
    <source>
        <dbReference type="ARBA" id="ARBA00022759"/>
    </source>
</evidence>
<dbReference type="GO" id="GO:0001682">
    <property type="term" value="P:tRNA 5'-leader removal"/>
    <property type="evidence" value="ECO:0007669"/>
    <property type="project" value="UniProtKB-UniRule"/>
</dbReference>
<evidence type="ECO:0000313" key="9">
    <source>
        <dbReference type="Proteomes" id="UP000604083"/>
    </source>
</evidence>
<keyword evidence="1 6" id="KW-0819">tRNA processing</keyword>
<dbReference type="Pfam" id="PF00825">
    <property type="entry name" value="Ribonuclease_P"/>
    <property type="match status" value="1"/>
</dbReference>
<dbReference type="Gene3D" id="3.30.230.10">
    <property type="match status" value="1"/>
</dbReference>
<dbReference type="Proteomes" id="UP000604083">
    <property type="component" value="Unassembled WGS sequence"/>
</dbReference>
<keyword evidence="4 6" id="KW-0378">Hydrolase</keyword>
<evidence type="ECO:0000256" key="5">
    <source>
        <dbReference type="ARBA" id="ARBA00022884"/>
    </source>
</evidence>
<dbReference type="EC" id="3.1.26.5" evidence="6 7"/>
<comment type="function">
    <text evidence="6">RNaseP catalyzes the removal of the 5'-leader sequence from pre-tRNA to produce the mature 5'-terminus. It can also cleave other RNA substrates such as 4.5S RNA. The protein component plays an auxiliary but essential role in vivo by binding to the 5'-leader sequence and broadening the substrate specificity of the ribozyme.</text>
</comment>
<dbReference type="NCBIfam" id="TIGR00188">
    <property type="entry name" value="rnpA"/>
    <property type="match status" value="1"/>
</dbReference>
<dbReference type="SUPFAM" id="SSF54211">
    <property type="entry name" value="Ribosomal protein S5 domain 2-like"/>
    <property type="match status" value="1"/>
</dbReference>
<comment type="similarity">
    <text evidence="6">Belongs to the RnpA family.</text>
</comment>
<dbReference type="InterPro" id="IPR020568">
    <property type="entry name" value="Ribosomal_Su5_D2-typ_SF"/>
</dbReference>
<sequence length="121" mass="14112">MKLPRKLTLTDRADFQAVRTRGKSASSKHLVLATHPYPELDHWRYALITSKKAAARAHERNHIRRLIRAVLVAEGHRIPPGHHLVFIARWRAKDASYEEIRRDILYLLKKLGLRQDLPVNE</sequence>
<dbReference type="GO" id="GO:0000049">
    <property type="term" value="F:tRNA binding"/>
    <property type="evidence" value="ECO:0007669"/>
    <property type="project" value="UniProtKB-UniRule"/>
</dbReference>
<dbReference type="InterPro" id="IPR000100">
    <property type="entry name" value="RNase_P"/>
</dbReference>
<dbReference type="GO" id="GO:0042781">
    <property type="term" value="F:3'-tRNA processing endoribonuclease activity"/>
    <property type="evidence" value="ECO:0007669"/>
    <property type="project" value="TreeGrafter"/>
</dbReference>
<evidence type="ECO:0000313" key="8">
    <source>
        <dbReference type="EMBL" id="MBK1832476.1"/>
    </source>
</evidence>
<dbReference type="AlphaFoldDB" id="A0A934RQ46"/>
<dbReference type="PANTHER" id="PTHR33992">
    <property type="entry name" value="RIBONUCLEASE P PROTEIN COMPONENT"/>
    <property type="match status" value="1"/>
</dbReference>
<dbReference type="RefSeq" id="WP_200389912.1">
    <property type="nucleotide sequence ID" value="NZ_JAENIO010000001.1"/>
</dbReference>
<evidence type="ECO:0000256" key="4">
    <source>
        <dbReference type="ARBA" id="ARBA00022801"/>
    </source>
</evidence>
<comment type="caution">
    <text evidence="8">The sequence shown here is derived from an EMBL/GenBank/DDBJ whole genome shotgun (WGS) entry which is preliminary data.</text>
</comment>
<dbReference type="InterPro" id="IPR014721">
    <property type="entry name" value="Ribsml_uS5_D2-typ_fold_subgr"/>
</dbReference>
<keyword evidence="5 6" id="KW-0694">RNA-binding</keyword>
<evidence type="ECO:0000256" key="2">
    <source>
        <dbReference type="ARBA" id="ARBA00022722"/>
    </source>
</evidence>